<dbReference type="OrthoDB" id="9808814at2"/>
<dbReference type="PANTHER" id="PTHR43669:SF3">
    <property type="entry name" value="ALCOHOL DEHYDROGENASE, PUTATIVE (AFU_ORTHOLOGUE AFUA_3G03445)-RELATED"/>
    <property type="match status" value="1"/>
</dbReference>
<evidence type="ECO:0000256" key="1">
    <source>
        <dbReference type="ARBA" id="ARBA00006484"/>
    </source>
</evidence>
<dbReference type="PANTHER" id="PTHR43669">
    <property type="entry name" value="5-KETO-D-GLUCONATE 5-REDUCTASE"/>
    <property type="match status" value="1"/>
</dbReference>
<keyword evidence="4" id="KW-1185">Reference proteome</keyword>
<dbReference type="EC" id="1.-.-.-" evidence="3"/>
<sequence>MKNAIVIGASSGIGEGFVRKLVREGYRVGMTGRRTVEMKRIRDEVGEDNALIREMDVTKTEEARKIFKSLTNEMAKDGGIVDMVVISAGVGKNNSMADWEISEWTNGVNVVGFTAIADAAIELFQKQKKGSLVGLSSIAGIKGIGDAPVYSASKGYERLYLEAAKQYFMKHRLDVNVTAVLPGFVDTELVKDNDRMFWVQPVEKAVDQAYAGIIKGKFYVVVTKRWRLMAWIMRALPRWVWFRAC</sequence>
<accession>A0A517YRB3</accession>
<dbReference type="EMBL" id="CP036425">
    <property type="protein sequence ID" value="QDU32760.1"/>
    <property type="molecule type" value="Genomic_DNA"/>
</dbReference>
<dbReference type="RefSeq" id="WP_145074838.1">
    <property type="nucleotide sequence ID" value="NZ_CP036425.1"/>
</dbReference>
<dbReference type="AlphaFoldDB" id="A0A517YRB3"/>
<evidence type="ECO:0000256" key="2">
    <source>
        <dbReference type="ARBA" id="ARBA00023002"/>
    </source>
</evidence>
<dbReference type="Gene3D" id="3.40.50.720">
    <property type="entry name" value="NAD(P)-binding Rossmann-like Domain"/>
    <property type="match status" value="1"/>
</dbReference>
<dbReference type="InterPro" id="IPR002347">
    <property type="entry name" value="SDR_fam"/>
</dbReference>
<dbReference type="PRINTS" id="PR00081">
    <property type="entry name" value="GDHRDH"/>
</dbReference>
<protein>
    <submittedName>
        <fullName evidence="3">Putative oxidoreductase</fullName>
        <ecNumber evidence="3">1.-.-.-</ecNumber>
    </submittedName>
</protein>
<evidence type="ECO:0000313" key="4">
    <source>
        <dbReference type="Proteomes" id="UP000317369"/>
    </source>
</evidence>
<proteinExistence type="inferred from homology"/>
<dbReference type="Pfam" id="PF00106">
    <property type="entry name" value="adh_short"/>
    <property type="match status" value="1"/>
</dbReference>
<dbReference type="InterPro" id="IPR036291">
    <property type="entry name" value="NAD(P)-bd_dom_sf"/>
</dbReference>
<organism evidence="3 4">
    <name type="scientific">Poriferisphaera corsica</name>
    <dbReference type="NCBI Taxonomy" id="2528020"/>
    <lineage>
        <taxon>Bacteria</taxon>
        <taxon>Pseudomonadati</taxon>
        <taxon>Planctomycetota</taxon>
        <taxon>Phycisphaerae</taxon>
        <taxon>Phycisphaerales</taxon>
        <taxon>Phycisphaeraceae</taxon>
        <taxon>Poriferisphaera</taxon>
    </lineage>
</organism>
<name>A0A517YRB3_9BACT</name>
<reference evidence="3 4" key="1">
    <citation type="submission" date="2019-02" db="EMBL/GenBank/DDBJ databases">
        <title>Deep-cultivation of Planctomycetes and their phenomic and genomic characterization uncovers novel biology.</title>
        <authorList>
            <person name="Wiegand S."/>
            <person name="Jogler M."/>
            <person name="Boedeker C."/>
            <person name="Pinto D."/>
            <person name="Vollmers J."/>
            <person name="Rivas-Marin E."/>
            <person name="Kohn T."/>
            <person name="Peeters S.H."/>
            <person name="Heuer A."/>
            <person name="Rast P."/>
            <person name="Oberbeckmann S."/>
            <person name="Bunk B."/>
            <person name="Jeske O."/>
            <person name="Meyerdierks A."/>
            <person name="Storesund J.E."/>
            <person name="Kallscheuer N."/>
            <person name="Luecker S."/>
            <person name="Lage O.M."/>
            <person name="Pohl T."/>
            <person name="Merkel B.J."/>
            <person name="Hornburger P."/>
            <person name="Mueller R.-W."/>
            <person name="Bruemmer F."/>
            <person name="Labrenz M."/>
            <person name="Spormann A.M."/>
            <person name="Op den Camp H."/>
            <person name="Overmann J."/>
            <person name="Amann R."/>
            <person name="Jetten M.S.M."/>
            <person name="Mascher T."/>
            <person name="Medema M.H."/>
            <person name="Devos D.P."/>
            <person name="Kaster A.-K."/>
            <person name="Ovreas L."/>
            <person name="Rohde M."/>
            <person name="Galperin M.Y."/>
            <person name="Jogler C."/>
        </authorList>
    </citation>
    <scope>NUCLEOTIDE SEQUENCE [LARGE SCALE GENOMIC DNA]</scope>
    <source>
        <strain evidence="3 4">KS4</strain>
    </source>
</reference>
<comment type="similarity">
    <text evidence="1">Belongs to the short-chain dehydrogenases/reductases (SDR) family.</text>
</comment>
<dbReference type="SUPFAM" id="SSF51735">
    <property type="entry name" value="NAD(P)-binding Rossmann-fold domains"/>
    <property type="match status" value="1"/>
</dbReference>
<gene>
    <name evidence="3" type="ORF">KS4_07940</name>
</gene>
<dbReference type="KEGG" id="pcor:KS4_07940"/>
<keyword evidence="2 3" id="KW-0560">Oxidoreductase</keyword>
<dbReference type="GO" id="GO:0016491">
    <property type="term" value="F:oxidoreductase activity"/>
    <property type="evidence" value="ECO:0007669"/>
    <property type="project" value="UniProtKB-KW"/>
</dbReference>
<evidence type="ECO:0000313" key="3">
    <source>
        <dbReference type="EMBL" id="QDU32760.1"/>
    </source>
</evidence>
<dbReference type="Proteomes" id="UP000317369">
    <property type="component" value="Chromosome"/>
</dbReference>